<dbReference type="Proteomes" id="UP000092839">
    <property type="component" value="Chromosome"/>
</dbReference>
<protein>
    <recommendedName>
        <fullName evidence="3">Transposase</fullName>
    </recommendedName>
</protein>
<dbReference type="GO" id="GO:0006313">
    <property type="term" value="P:DNA transposition"/>
    <property type="evidence" value="ECO:0007669"/>
    <property type="project" value="InterPro"/>
</dbReference>
<dbReference type="RefSeq" id="WP_065730177.1">
    <property type="nucleotide sequence ID" value="NZ_CP016428.1"/>
</dbReference>
<evidence type="ECO:0000313" key="1">
    <source>
        <dbReference type="EMBL" id="ANW02983.1"/>
    </source>
</evidence>
<dbReference type="InterPro" id="IPR010921">
    <property type="entry name" value="Trp_repressor/repl_initiator"/>
</dbReference>
<dbReference type="EMBL" id="CP016428">
    <property type="protein sequence ID" value="ANW02983.1"/>
    <property type="molecule type" value="Genomic_DNA"/>
</dbReference>
<dbReference type="AlphaFoldDB" id="A0A1B1UJX9"/>
<dbReference type="KEGG" id="bic:LMTR13_25335"/>
<keyword evidence="2" id="KW-1185">Reference proteome</keyword>
<proteinExistence type="predicted"/>
<dbReference type="OrthoDB" id="8080802at2"/>
<evidence type="ECO:0008006" key="3">
    <source>
        <dbReference type="Google" id="ProtNLM"/>
    </source>
</evidence>
<dbReference type="Pfam" id="PF01527">
    <property type="entry name" value="HTH_Tnp_1"/>
    <property type="match status" value="1"/>
</dbReference>
<dbReference type="GO" id="GO:0004803">
    <property type="term" value="F:transposase activity"/>
    <property type="evidence" value="ECO:0007669"/>
    <property type="project" value="InterPro"/>
</dbReference>
<dbReference type="SUPFAM" id="SSF48295">
    <property type="entry name" value="TrpR-like"/>
    <property type="match status" value="1"/>
</dbReference>
<dbReference type="GO" id="GO:0043565">
    <property type="term" value="F:sequence-specific DNA binding"/>
    <property type="evidence" value="ECO:0007669"/>
    <property type="project" value="InterPro"/>
</dbReference>
<dbReference type="InterPro" id="IPR002514">
    <property type="entry name" value="Transposase_8"/>
</dbReference>
<evidence type="ECO:0000313" key="2">
    <source>
        <dbReference type="Proteomes" id="UP000092839"/>
    </source>
</evidence>
<gene>
    <name evidence="1" type="ORF">LMTR13_25335</name>
</gene>
<sequence>MAEKLRIVEDSLTAEMSIVEVARRHRVHPHQSYGLRRQARLGLLGSDVAVAQKRRFVPIAVAPAESKVCEQPKAAVGDAAPIIELVLRNGRLLPLPER</sequence>
<accession>A0A1B1UJX9</accession>
<name>A0A1B1UJX9_9BRAD</name>
<organism evidence="1 2">
    <name type="scientific">Bradyrhizobium icense</name>
    <dbReference type="NCBI Taxonomy" id="1274631"/>
    <lineage>
        <taxon>Bacteria</taxon>
        <taxon>Pseudomonadati</taxon>
        <taxon>Pseudomonadota</taxon>
        <taxon>Alphaproteobacteria</taxon>
        <taxon>Hyphomicrobiales</taxon>
        <taxon>Nitrobacteraceae</taxon>
        <taxon>Bradyrhizobium</taxon>
    </lineage>
</organism>
<reference evidence="1 2" key="1">
    <citation type="submission" date="2016-07" db="EMBL/GenBank/DDBJ databases">
        <title>Complete genome sequence of Bradyrhizobium icense LMTR 13T, a potential inoculant strain isolated from lima bean (Phaseolus lunatus) in Peru.</title>
        <authorList>
            <person name="Ormeno-Orrillo E."/>
            <person name="Duran D."/>
            <person name="Rogel M.A."/>
            <person name="Rey L."/>
            <person name="Imperial J."/>
            <person name="Ruiz-Argueso T."/>
            <person name="Martinez-Romero E."/>
        </authorList>
    </citation>
    <scope>NUCLEOTIDE SEQUENCE [LARGE SCALE GENOMIC DNA]</scope>
    <source>
        <strain evidence="1 2">LMTR 13</strain>
    </source>
</reference>